<accession>A0A9W6PQF9</accession>
<keyword evidence="7" id="KW-0131">Cell cycle</keyword>
<comment type="caution">
    <text evidence="9">The sequence shown here is derived from an EMBL/GenBank/DDBJ whole genome shotgun (WGS) entry which is preliminary data.</text>
</comment>
<proteinExistence type="inferred from homology"/>
<sequence>MKTGMRLPVALRGYDRAQVDGLLRRIGDALQGRTVVTADEVRRTRFDIVLRGYETRAVDELLRECVLELQAAAPIGRRPRRPRVHTGWLITWIQNARFSGSGVRAGYDVRDVDAFLDRVIDGLRGVAPPVTARDVRESVFRTVRLGPGYDEREVDEFLVQLAGALEAR</sequence>
<organism evidence="9 10">
    <name type="scientific">Actinomadura rubrobrunea</name>
    <dbReference type="NCBI Taxonomy" id="115335"/>
    <lineage>
        <taxon>Bacteria</taxon>
        <taxon>Bacillati</taxon>
        <taxon>Actinomycetota</taxon>
        <taxon>Actinomycetes</taxon>
        <taxon>Streptosporangiales</taxon>
        <taxon>Thermomonosporaceae</taxon>
        <taxon>Actinomadura</taxon>
    </lineage>
</organism>
<evidence type="ECO:0000256" key="4">
    <source>
        <dbReference type="ARBA" id="ARBA00022490"/>
    </source>
</evidence>
<dbReference type="RefSeq" id="WP_106258643.1">
    <property type="nucleotide sequence ID" value="NZ_BSRZ01000001.1"/>
</dbReference>
<keyword evidence="5" id="KW-0132">Cell division</keyword>
<reference evidence="9" key="1">
    <citation type="submission" date="2023-02" db="EMBL/GenBank/DDBJ databases">
        <title>Actinomadura rubrobrunea NBRC 14622.</title>
        <authorList>
            <person name="Ichikawa N."/>
            <person name="Sato H."/>
            <person name="Tonouchi N."/>
        </authorList>
    </citation>
    <scope>NUCLEOTIDE SEQUENCE</scope>
    <source>
        <strain evidence="9">NBRC 14622</strain>
    </source>
</reference>
<dbReference type="PANTHER" id="PTHR35794">
    <property type="entry name" value="CELL DIVISION PROTEIN DIVIVA"/>
    <property type="match status" value="1"/>
</dbReference>
<evidence type="ECO:0000256" key="5">
    <source>
        <dbReference type="ARBA" id="ARBA00022618"/>
    </source>
</evidence>
<comment type="similarity">
    <text evidence="2">Belongs to the DivIVA family.</text>
</comment>
<dbReference type="NCBIfam" id="TIGR03544">
    <property type="entry name" value="DivI1A_domain"/>
    <property type="match status" value="3"/>
</dbReference>
<dbReference type="PANTHER" id="PTHR35794:SF2">
    <property type="entry name" value="CELL DIVISION PROTEIN DIVIVA"/>
    <property type="match status" value="1"/>
</dbReference>
<dbReference type="GO" id="GO:0005737">
    <property type="term" value="C:cytoplasm"/>
    <property type="evidence" value="ECO:0007669"/>
    <property type="project" value="UniProtKB-SubCell"/>
</dbReference>
<dbReference type="InterPro" id="IPR019933">
    <property type="entry name" value="DivIVA_domain"/>
</dbReference>
<dbReference type="GO" id="GO:0051301">
    <property type="term" value="P:cell division"/>
    <property type="evidence" value="ECO:0007669"/>
    <property type="project" value="UniProtKB-KW"/>
</dbReference>
<keyword evidence="6" id="KW-0175">Coiled coil</keyword>
<evidence type="ECO:0000256" key="1">
    <source>
        <dbReference type="ARBA" id="ARBA00004496"/>
    </source>
</evidence>
<comment type="subcellular location">
    <subcellularLocation>
        <location evidence="1">Cytoplasm</location>
    </subcellularLocation>
</comment>
<evidence type="ECO:0000256" key="2">
    <source>
        <dbReference type="ARBA" id="ARBA00009008"/>
    </source>
</evidence>
<keyword evidence="4" id="KW-0963">Cytoplasm</keyword>
<evidence type="ECO:0000256" key="3">
    <source>
        <dbReference type="ARBA" id="ARBA00018787"/>
    </source>
</evidence>
<dbReference type="Proteomes" id="UP001165124">
    <property type="component" value="Unassembled WGS sequence"/>
</dbReference>
<dbReference type="InterPro" id="IPR007793">
    <property type="entry name" value="DivIVA_fam"/>
</dbReference>
<evidence type="ECO:0000256" key="7">
    <source>
        <dbReference type="ARBA" id="ARBA00023306"/>
    </source>
</evidence>
<gene>
    <name evidence="9" type="ORF">Arub01_08640</name>
</gene>
<dbReference type="EMBL" id="BSRZ01000001">
    <property type="protein sequence ID" value="GLW62620.1"/>
    <property type="molecule type" value="Genomic_DNA"/>
</dbReference>
<dbReference type="Gene3D" id="6.10.250.660">
    <property type="match status" value="3"/>
</dbReference>
<evidence type="ECO:0000313" key="9">
    <source>
        <dbReference type="EMBL" id="GLW62620.1"/>
    </source>
</evidence>
<evidence type="ECO:0000256" key="6">
    <source>
        <dbReference type="ARBA" id="ARBA00023054"/>
    </source>
</evidence>
<evidence type="ECO:0000256" key="8">
    <source>
        <dbReference type="ARBA" id="ARBA00031737"/>
    </source>
</evidence>
<name>A0A9W6PQF9_9ACTN</name>
<protein>
    <recommendedName>
        <fullName evidence="3">Cell wall synthesis protein Wag31</fullName>
    </recommendedName>
    <alternativeName>
        <fullName evidence="8">Antigen 84</fullName>
    </alternativeName>
</protein>
<dbReference type="AlphaFoldDB" id="A0A9W6PQF9"/>
<evidence type="ECO:0000313" key="10">
    <source>
        <dbReference type="Proteomes" id="UP001165124"/>
    </source>
</evidence>
<keyword evidence="10" id="KW-1185">Reference proteome</keyword>